<dbReference type="InterPro" id="IPR002921">
    <property type="entry name" value="Fungal_lipase-type"/>
</dbReference>
<dbReference type="PANTHER" id="PTHR45908">
    <property type="entry name" value="PROTEIN CBG11750-RELATED"/>
    <property type="match status" value="1"/>
</dbReference>
<proteinExistence type="predicted"/>
<reference evidence="3 4" key="2">
    <citation type="submission" date="2018-11" db="EMBL/GenBank/DDBJ databases">
        <authorList>
            <consortium name="Pathogen Informatics"/>
        </authorList>
    </citation>
    <scope>NUCLEOTIDE SEQUENCE [LARGE SCALE GENOMIC DNA]</scope>
</reference>
<dbReference type="Proteomes" id="UP000276776">
    <property type="component" value="Unassembled WGS sequence"/>
</dbReference>
<organism evidence="5">
    <name type="scientific">Thelazia callipaeda</name>
    <name type="common">Oriental eyeworm</name>
    <name type="synonym">Parasitic nematode</name>
    <dbReference type="NCBI Taxonomy" id="103827"/>
    <lineage>
        <taxon>Eukaryota</taxon>
        <taxon>Metazoa</taxon>
        <taxon>Ecdysozoa</taxon>
        <taxon>Nematoda</taxon>
        <taxon>Chromadorea</taxon>
        <taxon>Rhabditida</taxon>
        <taxon>Spirurina</taxon>
        <taxon>Spiruromorpha</taxon>
        <taxon>Thelazioidea</taxon>
        <taxon>Thelaziidae</taxon>
        <taxon>Thelazia</taxon>
    </lineage>
</organism>
<gene>
    <name evidence="3" type="ORF">TCLT_LOCUS933</name>
</gene>
<dbReference type="WBParaSite" id="TCLT_0000093201-mRNA-1">
    <property type="protein sequence ID" value="TCLT_0000093201-mRNA-1"/>
    <property type="gene ID" value="TCLT_0000093201"/>
</dbReference>
<accession>A0A0N5CLE8</accession>
<evidence type="ECO:0000256" key="1">
    <source>
        <dbReference type="SAM" id="SignalP"/>
    </source>
</evidence>
<sequence>MLLNLFTTFCLSLLPQRSDTFPKYDPEFARFAFEHAAAAYSYNPLKCVRKYDGTYILRQANISCDYFHDKCLYYISVSPTFVVVAFRGTNSKFQLTAEILASLTTPKTKFIGGGSVQRYFNSAFKSAWKDMKLSLKKLLKTNKTRPVLFTGHSLGGALAALASTEFAYLYFMKKQRPVDIRLVTFGEPRVGDRNFAFVHDTLVPQSFRLVHGGDLISHLPNCLVNLRTFKCISRYSIGPYHHGFEIWYPENMTANSTYQLCNGKPQDEDQLCSDGNYLHYNIHDHLFYFDVHVSKYGIEGCNAN</sequence>
<dbReference type="Pfam" id="PF01764">
    <property type="entry name" value="Lipase_3"/>
    <property type="match status" value="1"/>
</dbReference>
<keyword evidence="1" id="KW-0732">Signal</keyword>
<evidence type="ECO:0000313" key="5">
    <source>
        <dbReference type="WBParaSite" id="TCLT_0000093201-mRNA-1"/>
    </source>
</evidence>
<dbReference type="OMA" id="KHKLHNA"/>
<dbReference type="CDD" id="cd00519">
    <property type="entry name" value="Lipase_3"/>
    <property type="match status" value="1"/>
</dbReference>
<dbReference type="GO" id="GO:0006629">
    <property type="term" value="P:lipid metabolic process"/>
    <property type="evidence" value="ECO:0007669"/>
    <property type="project" value="InterPro"/>
</dbReference>
<feature type="domain" description="Fungal lipase-type" evidence="2">
    <location>
        <begin position="83"/>
        <end position="222"/>
    </location>
</feature>
<dbReference type="AlphaFoldDB" id="A0A0N5CLE8"/>
<dbReference type="OrthoDB" id="426718at2759"/>
<dbReference type="PANTHER" id="PTHR45908:SF19">
    <property type="entry name" value="FUNGAL LIPASE-LIKE DOMAIN-CONTAINING PROTEIN"/>
    <property type="match status" value="1"/>
</dbReference>
<name>A0A0N5CLE8_THECL</name>
<evidence type="ECO:0000259" key="2">
    <source>
        <dbReference type="Pfam" id="PF01764"/>
    </source>
</evidence>
<reference evidence="5" key="1">
    <citation type="submission" date="2017-02" db="UniProtKB">
        <authorList>
            <consortium name="WormBaseParasite"/>
        </authorList>
    </citation>
    <scope>IDENTIFICATION</scope>
</reference>
<feature type="signal peptide" evidence="1">
    <location>
        <begin position="1"/>
        <end position="20"/>
    </location>
</feature>
<dbReference type="EMBL" id="UYYF01000091">
    <property type="protein sequence ID" value="VDM96111.1"/>
    <property type="molecule type" value="Genomic_DNA"/>
</dbReference>
<feature type="chain" id="PRO_5043126211" evidence="1">
    <location>
        <begin position="21"/>
        <end position="304"/>
    </location>
</feature>
<protein>
    <submittedName>
        <fullName evidence="5">Lipase_3 domain-containing protein</fullName>
    </submittedName>
</protein>
<evidence type="ECO:0000313" key="3">
    <source>
        <dbReference type="EMBL" id="VDM96111.1"/>
    </source>
</evidence>
<evidence type="ECO:0000313" key="4">
    <source>
        <dbReference type="Proteomes" id="UP000276776"/>
    </source>
</evidence>
<dbReference type="SUPFAM" id="SSF53474">
    <property type="entry name" value="alpha/beta-Hydrolases"/>
    <property type="match status" value="1"/>
</dbReference>
<dbReference type="STRING" id="103827.A0A0N5CLE8"/>
<dbReference type="InterPro" id="IPR029058">
    <property type="entry name" value="AB_hydrolase_fold"/>
</dbReference>
<dbReference type="Gene3D" id="3.40.50.1820">
    <property type="entry name" value="alpha/beta hydrolase"/>
    <property type="match status" value="1"/>
</dbReference>
<keyword evidence="4" id="KW-1185">Reference proteome</keyword>